<dbReference type="RefSeq" id="YP_009203047.1">
    <property type="nucleotide sequence ID" value="NC_028848.1"/>
</dbReference>
<organism evidence="1 2">
    <name type="scientific">Acinetobacter phage Fri1</name>
    <dbReference type="NCBI Taxonomy" id="1647373"/>
    <lineage>
        <taxon>Viruses</taxon>
        <taxon>Duplodnaviria</taxon>
        <taxon>Heunggongvirae</taxon>
        <taxon>Uroviricota</taxon>
        <taxon>Caudoviricetes</taxon>
        <taxon>Autographivirales</taxon>
        <taxon>Autoscriptoviridae</taxon>
        <taxon>Beijerinckvirinae</taxon>
        <taxon>Friunavirus</taxon>
        <taxon>Friunavirus Fri1</taxon>
    </lineage>
</organism>
<proteinExistence type="predicted"/>
<sequence length="345" mass="38622">MAGANYFADGSTRFHWGGDESNIDQHLEIYEGTVDTQFEYTQIFKSLSTQKSVAERSNQIRIDRLGASQALYRQSGEDILDQRVKSDKLNVVVEAMLYIRNPVDKMDEWTAPSFWTEMGRNNGTTFGLEYDQAHIIRLQKAPAWTAPAHLKEHGEFHDGFFVPVTLKGGDNLTDAELEQNASALVKAHAKARDTLAKRRVPLQDMVTLVDVDTFSALLHHPKLINKDYTAENGDFANRRVVKVNGIPVVENTAFPTAAITGHGLSTTENGNAFDVTAEEIKGRMIIFSKALSLVTVTAQEWTVEPWYDPRSKSKILDCYSMFTVDVRRPDTVGVVRITEEVPTTP</sequence>
<dbReference type="KEGG" id="vg:26630035"/>
<dbReference type="OrthoDB" id="10107at10239"/>
<keyword evidence="2" id="KW-1185">Reference proteome</keyword>
<dbReference type="Proteomes" id="UP000201630">
    <property type="component" value="Segment"/>
</dbReference>
<name>A0A0H4U059_9CAUD</name>
<dbReference type="GeneID" id="26630035"/>
<reference evidence="1 2" key="1">
    <citation type="submission" date="2015-04" db="EMBL/GenBank/DDBJ databases">
        <authorList>
            <person name="Shneider M.M."/>
            <person name="Klumpp J."/>
            <person name="Miroshnikov K.A."/>
            <person name="Leiman P.G."/>
        </authorList>
    </citation>
    <scope>NUCLEOTIDE SEQUENCE [LARGE SCALE GENOMIC DNA]</scope>
</reference>
<gene>
    <name evidence="1" type="ORF">Fri1_41</name>
</gene>
<protein>
    <submittedName>
        <fullName evidence="1">Capsid protein</fullName>
    </submittedName>
</protein>
<evidence type="ECO:0000313" key="1">
    <source>
        <dbReference type="EMBL" id="AKQ06846.1"/>
    </source>
</evidence>
<accession>A0A0H4U059</accession>
<evidence type="ECO:0000313" key="2">
    <source>
        <dbReference type="Proteomes" id="UP000201630"/>
    </source>
</evidence>
<dbReference type="EMBL" id="KR149290">
    <property type="protein sequence ID" value="AKQ06846.1"/>
    <property type="molecule type" value="Genomic_DNA"/>
</dbReference>